<dbReference type="PANTHER" id="PTHR35392">
    <property type="entry name" value="ZN(II)2CYS6 TRANSCRIPTION FACTOR (EUROFUNG)-RELATED-RELATED"/>
    <property type="match status" value="1"/>
</dbReference>
<evidence type="ECO:0000313" key="3">
    <source>
        <dbReference type="Proteomes" id="UP001447188"/>
    </source>
</evidence>
<evidence type="ECO:0000256" key="1">
    <source>
        <dbReference type="SAM" id="MobiDB-lite"/>
    </source>
</evidence>
<gene>
    <name evidence="2" type="ORF">Q9L58_007164</name>
</gene>
<reference evidence="2 3" key="1">
    <citation type="submission" date="2024-02" db="EMBL/GenBank/DDBJ databases">
        <title>Discinaceae phylogenomics.</title>
        <authorList>
            <person name="Dirks A.C."/>
            <person name="James T.Y."/>
        </authorList>
    </citation>
    <scope>NUCLEOTIDE SEQUENCE [LARGE SCALE GENOMIC DNA]</scope>
    <source>
        <strain evidence="2 3">ACD0624</strain>
    </source>
</reference>
<name>A0ABR3GDM1_9PEZI</name>
<comment type="caution">
    <text evidence="2">The sequence shown here is derived from an EMBL/GenBank/DDBJ whole genome shotgun (WGS) entry which is preliminary data.</text>
</comment>
<protein>
    <recommendedName>
        <fullName evidence="4">Zn(2)-C6 fungal-type domain-containing protein</fullName>
    </recommendedName>
</protein>
<evidence type="ECO:0008006" key="4">
    <source>
        <dbReference type="Google" id="ProtNLM"/>
    </source>
</evidence>
<evidence type="ECO:0000313" key="2">
    <source>
        <dbReference type="EMBL" id="KAL0633923.1"/>
    </source>
</evidence>
<keyword evidence="3" id="KW-1185">Reference proteome</keyword>
<dbReference type="Proteomes" id="UP001447188">
    <property type="component" value="Unassembled WGS sequence"/>
</dbReference>
<dbReference type="EMBL" id="JBBBZM010000109">
    <property type="protein sequence ID" value="KAL0633923.1"/>
    <property type="molecule type" value="Genomic_DNA"/>
</dbReference>
<dbReference type="InterPro" id="IPR052973">
    <property type="entry name" value="Fungal_sec-metab_reg_TF"/>
</dbReference>
<accession>A0ABR3GDM1</accession>
<sequence length="682" mass="76474">MAAAPVYEMSSYNAPSQLPAELSMRGVTGNEYAHLPYFTPSHVDDHQPQFFINSINDPSSLGSFGMAETDENSPRMHINPDPSPMPSQSFIGAFEEQQTRQVVLDNSFDKRPFKRSTLADPDSNRIQSVIEPVHPRPNHHLDIALPEISSPRGHARRSLRLNPALSREEGIPGSITPLVVAPYYVVDAPSSPTACRVHPSYGQHGGSTAHDSDDYLHGPANVESPSSIPHSNMEFPTSGISASDLQRAASAGVHYNPAQPFRRLDQQFWPAPRPIITRWSRTEPSSPAEDTDPTLHRDKLRRSSLKTCELEEAGLDFPGCFVLVPTTEGTTGSGQAVIEGPEPGLISTKKNFRRPMGESERQAIKLNRRYGVCLRCKMFKERCRGGFPCNRCQSLKLWKNICVTAHFADKSIFSRGLYKARVAVMLENVGEWFPQDYRHQELIEVSNGYPPRLPVTLQKFNPIDVSLLEHILWRELRTTDFARIPSSPYGIIEDIPSQRLESYFDEHISHLVMEIQRNMGMTVSSQIYAQTLSCAHKYTLDNPETGSLIRKALRIWAAQIVFFKGPFRISGPNTAGMPTIDDPRSTVCGITPLPRLANQQLDARVESWMGELAQDVLAELQVKIFRRNPADWFGIYLTLFVTMSSLERDSWGLQAWITDADSLLERVKSLVSLVHSVDVFLF</sequence>
<organism evidence="2 3">
    <name type="scientific">Discina gigas</name>
    <dbReference type="NCBI Taxonomy" id="1032678"/>
    <lineage>
        <taxon>Eukaryota</taxon>
        <taxon>Fungi</taxon>
        <taxon>Dikarya</taxon>
        <taxon>Ascomycota</taxon>
        <taxon>Pezizomycotina</taxon>
        <taxon>Pezizomycetes</taxon>
        <taxon>Pezizales</taxon>
        <taxon>Discinaceae</taxon>
        <taxon>Discina</taxon>
    </lineage>
</organism>
<feature type="region of interest" description="Disordered" evidence="1">
    <location>
        <begin position="278"/>
        <end position="298"/>
    </location>
</feature>
<proteinExistence type="predicted"/>